<dbReference type="EMBL" id="MCGO01000339">
    <property type="protein sequence ID" value="ORY13789.1"/>
    <property type="molecule type" value="Genomic_DNA"/>
</dbReference>
<evidence type="ECO:0000256" key="2">
    <source>
        <dbReference type="ARBA" id="ARBA00023295"/>
    </source>
</evidence>
<dbReference type="GO" id="GO:0005576">
    <property type="term" value="C:extracellular region"/>
    <property type="evidence" value="ECO:0007669"/>
    <property type="project" value="TreeGrafter"/>
</dbReference>
<accession>A0A1Y1ZU56</accession>
<keyword evidence="2" id="KW-0326">Glycosidase</keyword>
<dbReference type="InterPro" id="IPR050542">
    <property type="entry name" value="Glycosyl_Hydrlase18_Chitinase"/>
</dbReference>
<keyword evidence="4" id="KW-0812">Transmembrane</keyword>
<reference evidence="6 7" key="1">
    <citation type="submission" date="2016-07" db="EMBL/GenBank/DDBJ databases">
        <title>Pervasive Adenine N6-methylation of Active Genes in Fungi.</title>
        <authorList>
            <consortium name="DOE Joint Genome Institute"/>
            <person name="Mondo S.J."/>
            <person name="Dannebaum R.O."/>
            <person name="Kuo R.C."/>
            <person name="Labutti K."/>
            <person name="Haridas S."/>
            <person name="Kuo A."/>
            <person name="Salamov A."/>
            <person name="Ahrendt S.R."/>
            <person name="Lipzen A."/>
            <person name="Sullivan W."/>
            <person name="Andreopoulos W.B."/>
            <person name="Clum A."/>
            <person name="Lindquist E."/>
            <person name="Daum C."/>
            <person name="Ramamoorthy G.K."/>
            <person name="Gryganskyi A."/>
            <person name="Culley D."/>
            <person name="Magnuson J.K."/>
            <person name="James T.Y."/>
            <person name="O'Malley M.A."/>
            <person name="Stajich J.E."/>
            <person name="Spatafora J.W."/>
            <person name="Visel A."/>
            <person name="Grigoriev I.V."/>
        </authorList>
    </citation>
    <scope>NUCLEOTIDE SEQUENCE [LARGE SCALE GENOMIC DNA]</scope>
    <source>
        <strain evidence="6 7">JEL800</strain>
    </source>
</reference>
<comment type="caution">
    <text evidence="6">The sequence shown here is derived from an EMBL/GenBank/DDBJ whole genome shotgun (WGS) entry which is preliminary data.</text>
</comment>
<dbReference type="InterPro" id="IPR017853">
    <property type="entry name" value="GH"/>
</dbReference>
<dbReference type="SUPFAM" id="SSF51445">
    <property type="entry name" value="(Trans)glycosidases"/>
    <property type="match status" value="1"/>
</dbReference>
<dbReference type="PROSITE" id="PS51910">
    <property type="entry name" value="GH18_2"/>
    <property type="match status" value="1"/>
</dbReference>
<dbReference type="Proteomes" id="UP000193642">
    <property type="component" value="Unassembled WGS sequence"/>
</dbReference>
<dbReference type="PANTHER" id="PTHR45708">
    <property type="entry name" value="ENDOCHITINASE"/>
    <property type="match status" value="1"/>
</dbReference>
<dbReference type="Gene3D" id="3.20.20.80">
    <property type="entry name" value="Glycosidases"/>
    <property type="match status" value="1"/>
</dbReference>
<dbReference type="STRING" id="329046.A0A1Y1ZU56"/>
<keyword evidence="7" id="KW-1185">Reference proteome</keyword>
<evidence type="ECO:0000256" key="3">
    <source>
        <dbReference type="SAM" id="MobiDB-lite"/>
    </source>
</evidence>
<dbReference type="InterPro" id="IPR001223">
    <property type="entry name" value="Glyco_hydro18_cat"/>
</dbReference>
<feature type="domain" description="GH18" evidence="5">
    <location>
        <begin position="81"/>
        <end position="423"/>
    </location>
</feature>
<name>A0A1Y1ZU56_9FUNG</name>
<evidence type="ECO:0000256" key="1">
    <source>
        <dbReference type="ARBA" id="ARBA00022801"/>
    </source>
</evidence>
<feature type="region of interest" description="Disordered" evidence="3">
    <location>
        <begin position="57"/>
        <end position="79"/>
    </location>
</feature>
<evidence type="ECO:0000313" key="7">
    <source>
        <dbReference type="Proteomes" id="UP000193642"/>
    </source>
</evidence>
<sequence>MAYEEISLDKTTVIKDAILKAPSNKKKIIIATSVILLIAVAGGLTGYFVSKSNSSSSSSSNASNPSNSSPTTTQTGPTGKKKLIGYWGQNAADNQLDIVKGYGGRALNAALDQKSLDYYCNLKYYDTINLSFLTEFGGGDNHFTINFANLGVYKWDGKTSDNDNLKSVGASIKTCQALGIKVLISLGGDKVSNYSFAVGDGKKYADLFYNAFLGGNTDPTAPKPFGADVILDGIELDIEKNPTDVVPAIPNANPTGWTSEMVIFVQTLKQLKPTTLLAGNYFCLHPPYIILNTYPNQIAVPQCSLAVPGYLGKDRNMGDLLAQTPSSFDYIIVQYYNNIECTYPFGFNYNKWKTLYPGQIYLGLPGGWLSAISGGFLEPNSLQAVYDMVKADSQFAGVSVYDVSSSNPPGLDADAVNYANPPESKYSETLYKLVQVQTVGSGMPASSVALVETDFAYRCGGTWVYANATCSNKACYPYQSVTGCGATEQCFRFVAKC</sequence>
<proteinExistence type="predicted"/>
<organism evidence="6 7">
    <name type="scientific">Rhizoclosmatium globosum</name>
    <dbReference type="NCBI Taxonomy" id="329046"/>
    <lineage>
        <taxon>Eukaryota</taxon>
        <taxon>Fungi</taxon>
        <taxon>Fungi incertae sedis</taxon>
        <taxon>Chytridiomycota</taxon>
        <taxon>Chytridiomycota incertae sedis</taxon>
        <taxon>Chytridiomycetes</taxon>
        <taxon>Chytridiales</taxon>
        <taxon>Chytriomycetaceae</taxon>
        <taxon>Rhizoclosmatium</taxon>
    </lineage>
</organism>
<evidence type="ECO:0000259" key="5">
    <source>
        <dbReference type="PROSITE" id="PS51910"/>
    </source>
</evidence>
<dbReference type="AlphaFoldDB" id="A0A1Y1ZU56"/>
<feature type="transmembrane region" description="Helical" evidence="4">
    <location>
        <begin position="28"/>
        <end position="49"/>
    </location>
</feature>
<dbReference type="PANTHER" id="PTHR45708:SF49">
    <property type="entry name" value="ENDOCHITINASE"/>
    <property type="match status" value="1"/>
</dbReference>
<feature type="compositionally biased region" description="Low complexity" evidence="3">
    <location>
        <begin position="57"/>
        <end position="78"/>
    </location>
</feature>
<evidence type="ECO:0000313" key="6">
    <source>
        <dbReference type="EMBL" id="ORY13789.1"/>
    </source>
</evidence>
<protein>
    <submittedName>
        <fullName evidence="6">Glycoside hydrolase</fullName>
    </submittedName>
</protein>
<evidence type="ECO:0000256" key="4">
    <source>
        <dbReference type="SAM" id="Phobius"/>
    </source>
</evidence>
<keyword evidence="1 6" id="KW-0378">Hydrolase</keyword>
<dbReference type="OrthoDB" id="2109814at2759"/>
<dbReference type="GO" id="GO:0005975">
    <property type="term" value="P:carbohydrate metabolic process"/>
    <property type="evidence" value="ECO:0007669"/>
    <property type="project" value="InterPro"/>
</dbReference>
<gene>
    <name evidence="6" type="ORF">BCR33DRAFT_778283</name>
</gene>
<dbReference type="GO" id="GO:0004568">
    <property type="term" value="F:chitinase activity"/>
    <property type="evidence" value="ECO:0007669"/>
    <property type="project" value="TreeGrafter"/>
</dbReference>
<keyword evidence="4" id="KW-1133">Transmembrane helix</keyword>
<keyword evidence="4" id="KW-0472">Membrane</keyword>